<accession>A0A6A5U801</accession>
<keyword evidence="2" id="KW-0812">Transmembrane</keyword>
<organism evidence="3 4">
    <name type="scientific">Byssothecium circinans</name>
    <dbReference type="NCBI Taxonomy" id="147558"/>
    <lineage>
        <taxon>Eukaryota</taxon>
        <taxon>Fungi</taxon>
        <taxon>Dikarya</taxon>
        <taxon>Ascomycota</taxon>
        <taxon>Pezizomycotina</taxon>
        <taxon>Dothideomycetes</taxon>
        <taxon>Pleosporomycetidae</taxon>
        <taxon>Pleosporales</taxon>
        <taxon>Massarineae</taxon>
        <taxon>Massarinaceae</taxon>
        <taxon>Byssothecium</taxon>
    </lineage>
</organism>
<evidence type="ECO:0000313" key="4">
    <source>
        <dbReference type="Proteomes" id="UP000800035"/>
    </source>
</evidence>
<protein>
    <submittedName>
        <fullName evidence="3">Uncharacterized protein</fullName>
    </submittedName>
</protein>
<feature type="compositionally biased region" description="Pro residues" evidence="1">
    <location>
        <begin position="10"/>
        <end position="22"/>
    </location>
</feature>
<gene>
    <name evidence="3" type="ORF">CC80DRAFT_264423</name>
</gene>
<sequence length="163" mass="18055">MNQMCKIGCQPPPNTFNSPKPPRLLLRRPRHPSRDPAPSRRVSLQTTSYSVQLPPLLCPPLPSLLRPPLLYCPVCELPSSRKRCRDRLEACRRSAIGLCALDLGPWCALALLIFIPRTTTALPPPPPPPPLLPSTAALRPIFYHLSLFLPFHPAKLVGLVPDT</sequence>
<name>A0A6A5U801_9PLEO</name>
<evidence type="ECO:0000256" key="2">
    <source>
        <dbReference type="SAM" id="Phobius"/>
    </source>
</evidence>
<proteinExistence type="predicted"/>
<feature type="region of interest" description="Disordered" evidence="1">
    <location>
        <begin position="1"/>
        <end position="23"/>
    </location>
</feature>
<feature type="transmembrane region" description="Helical" evidence="2">
    <location>
        <begin position="95"/>
        <end position="115"/>
    </location>
</feature>
<dbReference type="EMBL" id="ML976982">
    <property type="protein sequence ID" value="KAF1960804.1"/>
    <property type="molecule type" value="Genomic_DNA"/>
</dbReference>
<dbReference type="Proteomes" id="UP000800035">
    <property type="component" value="Unassembled WGS sequence"/>
</dbReference>
<dbReference type="AlphaFoldDB" id="A0A6A5U801"/>
<reference evidence="3" key="1">
    <citation type="journal article" date="2020" name="Stud. Mycol.">
        <title>101 Dothideomycetes genomes: a test case for predicting lifestyles and emergence of pathogens.</title>
        <authorList>
            <person name="Haridas S."/>
            <person name="Albert R."/>
            <person name="Binder M."/>
            <person name="Bloem J."/>
            <person name="Labutti K."/>
            <person name="Salamov A."/>
            <person name="Andreopoulos B."/>
            <person name="Baker S."/>
            <person name="Barry K."/>
            <person name="Bills G."/>
            <person name="Bluhm B."/>
            <person name="Cannon C."/>
            <person name="Castanera R."/>
            <person name="Culley D."/>
            <person name="Daum C."/>
            <person name="Ezra D."/>
            <person name="Gonzalez J."/>
            <person name="Henrissat B."/>
            <person name="Kuo A."/>
            <person name="Liang C."/>
            <person name="Lipzen A."/>
            <person name="Lutzoni F."/>
            <person name="Magnuson J."/>
            <person name="Mondo S."/>
            <person name="Nolan M."/>
            <person name="Ohm R."/>
            <person name="Pangilinan J."/>
            <person name="Park H.-J."/>
            <person name="Ramirez L."/>
            <person name="Alfaro M."/>
            <person name="Sun H."/>
            <person name="Tritt A."/>
            <person name="Yoshinaga Y."/>
            <person name="Zwiers L.-H."/>
            <person name="Turgeon B."/>
            <person name="Goodwin S."/>
            <person name="Spatafora J."/>
            <person name="Crous P."/>
            <person name="Grigoriev I."/>
        </authorList>
    </citation>
    <scope>NUCLEOTIDE SEQUENCE</scope>
    <source>
        <strain evidence="3">CBS 675.92</strain>
    </source>
</reference>
<keyword evidence="2" id="KW-0472">Membrane</keyword>
<evidence type="ECO:0000313" key="3">
    <source>
        <dbReference type="EMBL" id="KAF1960804.1"/>
    </source>
</evidence>
<keyword evidence="2" id="KW-1133">Transmembrane helix</keyword>
<keyword evidence="4" id="KW-1185">Reference proteome</keyword>
<evidence type="ECO:0000256" key="1">
    <source>
        <dbReference type="SAM" id="MobiDB-lite"/>
    </source>
</evidence>